<evidence type="ECO:0000313" key="2">
    <source>
        <dbReference type="EMBL" id="EHY90726.1"/>
    </source>
</evidence>
<dbReference type="SUPFAM" id="SSF102588">
    <property type="entry name" value="LmbE-like"/>
    <property type="match status" value="1"/>
</dbReference>
<dbReference type="GO" id="GO:0016811">
    <property type="term" value="F:hydrolase activity, acting on carbon-nitrogen (but not peptide) bonds, in linear amides"/>
    <property type="evidence" value="ECO:0007669"/>
    <property type="project" value="TreeGrafter"/>
</dbReference>
<dbReference type="AlphaFoldDB" id="H8GBA3"/>
<dbReference type="Pfam" id="PF02585">
    <property type="entry name" value="PIG-L"/>
    <property type="match status" value="1"/>
</dbReference>
<evidence type="ECO:0000313" key="3">
    <source>
        <dbReference type="Proteomes" id="UP000004705"/>
    </source>
</evidence>
<dbReference type="InterPro" id="IPR003737">
    <property type="entry name" value="GlcNAc_PI_deacetylase-related"/>
</dbReference>
<evidence type="ECO:0000256" key="1">
    <source>
        <dbReference type="ARBA" id="ARBA00022833"/>
    </source>
</evidence>
<protein>
    <submittedName>
        <fullName evidence="2">LmbE-like protein</fullName>
    </submittedName>
</protein>
<proteinExistence type="predicted"/>
<dbReference type="OrthoDB" id="3514174at2"/>
<dbReference type="Gene3D" id="3.40.50.10320">
    <property type="entry name" value="LmbE-like"/>
    <property type="match status" value="1"/>
</dbReference>
<reference evidence="2 3" key="1">
    <citation type="journal article" date="2012" name="Stand. Genomic Sci.">
        <title>Genome sequence of the soil bacterium Saccharomonospora azurea type strain (NA-128(T)).</title>
        <authorList>
            <person name="Klenk H.P."/>
            <person name="Held B."/>
            <person name="Lucas S."/>
            <person name="Lapidus A."/>
            <person name="Copeland A."/>
            <person name="Hammon N."/>
            <person name="Pitluck S."/>
            <person name="Goodwin L.A."/>
            <person name="Han C."/>
            <person name="Tapia R."/>
            <person name="Brambilla E.M."/>
            <person name="Potter G."/>
            <person name="Land M."/>
            <person name="Ivanova N."/>
            <person name="Rohde M."/>
            <person name="Goker M."/>
            <person name="Detter J.C."/>
            <person name="Kyrpides N.C."/>
            <person name="Woyke T."/>
        </authorList>
    </citation>
    <scope>NUCLEOTIDE SEQUENCE [LARGE SCALE GENOMIC DNA]</scope>
    <source>
        <strain evidence="2 3">NA-128</strain>
    </source>
</reference>
<keyword evidence="1" id="KW-0862">Zinc</keyword>
<dbReference type="EMBL" id="CM001466">
    <property type="protein sequence ID" value="EHY90726.1"/>
    <property type="molecule type" value="Genomic_DNA"/>
</dbReference>
<dbReference type="Proteomes" id="UP000004705">
    <property type="component" value="Chromosome"/>
</dbReference>
<gene>
    <name evidence="2" type="ORF">SacazDRAFT_03866</name>
</gene>
<name>H8GBA3_9PSEU</name>
<dbReference type="RefSeq" id="WP_005444232.1">
    <property type="nucleotide sequence ID" value="NZ_CM001466.1"/>
</dbReference>
<dbReference type="PANTHER" id="PTHR12993">
    <property type="entry name" value="N-ACETYLGLUCOSAMINYL-PHOSPHATIDYLINOSITOL DE-N-ACETYLASE-RELATED"/>
    <property type="match status" value="1"/>
</dbReference>
<sequence>MSDDARQLSPMPTDWNRALAVVAHPDDMEYGAAGAVAAWTDAGREVAYLLATRGEAGIDDMPPDEAAVVREREQIASAAVVGVEQVAFLDHPDGVLEYGLDLRRDIAAAIRRYRPELVVMTNHHDSWPGGGLNMADHRVAGQATLDAVRDAANRWVFRDLLTEGLQPWSGVRWVAVASSPKSTHAVDITAMFDRAVESLHCHRAYLQGLGQTEEDARRFLREIAVASGRRFGGVLATEFELISL</sequence>
<dbReference type="PANTHER" id="PTHR12993:SF28">
    <property type="entry name" value="LMBE FAMILY PROTEIN"/>
    <property type="match status" value="1"/>
</dbReference>
<accession>H8GBA3</accession>
<dbReference type="InterPro" id="IPR024078">
    <property type="entry name" value="LmbE-like_dom_sf"/>
</dbReference>
<keyword evidence="3" id="KW-1185">Reference proteome</keyword>
<organism evidence="2 3">
    <name type="scientific">Saccharomonospora azurea NA-128</name>
    <dbReference type="NCBI Taxonomy" id="882081"/>
    <lineage>
        <taxon>Bacteria</taxon>
        <taxon>Bacillati</taxon>
        <taxon>Actinomycetota</taxon>
        <taxon>Actinomycetes</taxon>
        <taxon>Pseudonocardiales</taxon>
        <taxon>Pseudonocardiaceae</taxon>
        <taxon>Saccharomonospora</taxon>
    </lineage>
</organism>
<dbReference type="HOGENOM" id="CLU_049311_3_2_11"/>
<dbReference type="GO" id="GO:0016137">
    <property type="term" value="P:glycoside metabolic process"/>
    <property type="evidence" value="ECO:0007669"/>
    <property type="project" value="UniProtKB-ARBA"/>
</dbReference>